<reference evidence="3" key="1">
    <citation type="submission" date="2024-06" db="EMBL/GenBank/DDBJ databases">
        <title>Multi-omics analyses provide insights into the biosynthesis of the anticancer antibiotic pleurotin in Hohenbuehelia grisea.</title>
        <authorList>
            <person name="Weaver J.A."/>
            <person name="Alberti F."/>
        </authorList>
    </citation>
    <scope>NUCLEOTIDE SEQUENCE [LARGE SCALE GENOMIC DNA]</scope>
    <source>
        <strain evidence="3">T-177</strain>
    </source>
</reference>
<proteinExistence type="predicted"/>
<protein>
    <submittedName>
        <fullName evidence="2">Uncharacterized protein</fullName>
    </submittedName>
</protein>
<dbReference type="EMBL" id="JASNQZ010000010">
    <property type="protein sequence ID" value="KAL0952829.1"/>
    <property type="molecule type" value="Genomic_DNA"/>
</dbReference>
<keyword evidence="1" id="KW-0472">Membrane</keyword>
<sequence length="119" mass="13890">MRECLRCVAREAIPIYWLRLLHSVSAFHWLRLFIGFVFSLVSSFHWLRFLIALVFALASYFHWLRFDDGAVLLEALRGTLVSVLSAQRSAFSTSAQYQAARRQAPAPHTLRHRTWIWVS</sequence>
<accession>A0ABR3JB06</accession>
<keyword evidence="1" id="KW-1133">Transmembrane helix</keyword>
<keyword evidence="3" id="KW-1185">Reference proteome</keyword>
<evidence type="ECO:0000313" key="3">
    <source>
        <dbReference type="Proteomes" id="UP001556367"/>
    </source>
</evidence>
<comment type="caution">
    <text evidence="2">The sequence shown here is derived from an EMBL/GenBank/DDBJ whole genome shotgun (WGS) entry which is preliminary data.</text>
</comment>
<evidence type="ECO:0000313" key="2">
    <source>
        <dbReference type="EMBL" id="KAL0952829.1"/>
    </source>
</evidence>
<keyword evidence="1" id="KW-0812">Transmembrane</keyword>
<name>A0ABR3JB06_9AGAR</name>
<organism evidence="2 3">
    <name type="scientific">Hohenbuehelia grisea</name>
    <dbReference type="NCBI Taxonomy" id="104357"/>
    <lineage>
        <taxon>Eukaryota</taxon>
        <taxon>Fungi</taxon>
        <taxon>Dikarya</taxon>
        <taxon>Basidiomycota</taxon>
        <taxon>Agaricomycotina</taxon>
        <taxon>Agaricomycetes</taxon>
        <taxon>Agaricomycetidae</taxon>
        <taxon>Agaricales</taxon>
        <taxon>Pleurotineae</taxon>
        <taxon>Pleurotaceae</taxon>
        <taxon>Hohenbuehelia</taxon>
    </lineage>
</organism>
<evidence type="ECO:0000256" key="1">
    <source>
        <dbReference type="SAM" id="Phobius"/>
    </source>
</evidence>
<dbReference type="Proteomes" id="UP001556367">
    <property type="component" value="Unassembled WGS sequence"/>
</dbReference>
<feature type="transmembrane region" description="Helical" evidence="1">
    <location>
        <begin position="20"/>
        <end position="40"/>
    </location>
</feature>
<gene>
    <name evidence="2" type="ORF">HGRIS_007054</name>
</gene>
<feature type="transmembrane region" description="Helical" evidence="1">
    <location>
        <begin position="46"/>
        <end position="64"/>
    </location>
</feature>